<evidence type="ECO:0000313" key="2">
    <source>
        <dbReference type="Proteomes" id="UP000472263"/>
    </source>
</evidence>
<reference evidence="1" key="1">
    <citation type="submission" date="2019-06" db="EMBL/GenBank/DDBJ databases">
        <authorList>
            <consortium name="Wellcome Sanger Institute Data Sharing"/>
        </authorList>
    </citation>
    <scope>NUCLEOTIDE SEQUENCE [LARGE SCALE GENOMIC DNA]</scope>
</reference>
<evidence type="ECO:0000313" key="1">
    <source>
        <dbReference type="Ensembl" id="ENSMMDP00005039723.1"/>
    </source>
</evidence>
<reference evidence="1" key="2">
    <citation type="submission" date="2025-08" db="UniProtKB">
        <authorList>
            <consortium name="Ensembl"/>
        </authorList>
    </citation>
    <scope>IDENTIFICATION</scope>
</reference>
<dbReference type="InParanoid" id="A0A667ZM38"/>
<proteinExistence type="predicted"/>
<dbReference type="AlphaFoldDB" id="A0A667ZM38"/>
<dbReference type="Ensembl" id="ENSMMDT00005040543.1">
    <property type="protein sequence ID" value="ENSMMDP00005039723.1"/>
    <property type="gene ID" value="ENSMMDG00005018384.1"/>
</dbReference>
<protein>
    <submittedName>
        <fullName evidence="1">Uncharacterized protein</fullName>
    </submittedName>
</protein>
<dbReference type="Proteomes" id="UP000472263">
    <property type="component" value="Chromosome 6"/>
</dbReference>
<reference evidence="1" key="3">
    <citation type="submission" date="2025-09" db="UniProtKB">
        <authorList>
            <consortium name="Ensembl"/>
        </authorList>
    </citation>
    <scope>IDENTIFICATION</scope>
</reference>
<keyword evidence="2" id="KW-1185">Reference proteome</keyword>
<organism evidence="1 2">
    <name type="scientific">Myripristis murdjan</name>
    <name type="common">pinecone soldierfish</name>
    <dbReference type="NCBI Taxonomy" id="586833"/>
    <lineage>
        <taxon>Eukaryota</taxon>
        <taxon>Metazoa</taxon>
        <taxon>Chordata</taxon>
        <taxon>Craniata</taxon>
        <taxon>Vertebrata</taxon>
        <taxon>Euteleostomi</taxon>
        <taxon>Actinopterygii</taxon>
        <taxon>Neopterygii</taxon>
        <taxon>Teleostei</taxon>
        <taxon>Neoteleostei</taxon>
        <taxon>Acanthomorphata</taxon>
        <taxon>Holocentriformes</taxon>
        <taxon>Holocentridae</taxon>
        <taxon>Myripristis</taxon>
    </lineage>
</organism>
<sequence>MPLRKHFRHGLFSQILFSSPDGAVMGLIGHFTCSLTFYSSHVLLRKLSVINKVVKHLYFRAFNRHSRTEGLTVSNLVQHLSKGHVLDMWTLTDTR</sequence>
<name>A0A667ZM38_9TELE</name>
<accession>A0A667ZM38</accession>